<dbReference type="GO" id="GO:0015288">
    <property type="term" value="F:porin activity"/>
    <property type="evidence" value="ECO:0007669"/>
    <property type="project" value="UniProtKB-KW"/>
</dbReference>
<dbReference type="Pfam" id="PF13609">
    <property type="entry name" value="Porin_4"/>
    <property type="match status" value="1"/>
</dbReference>
<evidence type="ECO:0000256" key="3">
    <source>
        <dbReference type="ARBA" id="ARBA00022448"/>
    </source>
</evidence>
<name>A0A6L6PXR7_9BURK</name>
<feature type="region of interest" description="Disordered" evidence="11">
    <location>
        <begin position="1"/>
        <end position="32"/>
    </location>
</feature>
<evidence type="ECO:0000256" key="6">
    <source>
        <dbReference type="ARBA" id="ARBA00022729"/>
    </source>
</evidence>
<evidence type="ECO:0000256" key="9">
    <source>
        <dbReference type="ARBA" id="ARBA00023136"/>
    </source>
</evidence>
<evidence type="ECO:0000256" key="11">
    <source>
        <dbReference type="SAM" id="MobiDB-lite"/>
    </source>
</evidence>
<evidence type="ECO:0000256" key="4">
    <source>
        <dbReference type="ARBA" id="ARBA00022452"/>
    </source>
</evidence>
<proteinExistence type="predicted"/>
<evidence type="ECO:0000256" key="10">
    <source>
        <dbReference type="ARBA" id="ARBA00023237"/>
    </source>
</evidence>
<dbReference type="OrthoDB" id="5289162at2"/>
<dbReference type="SUPFAM" id="SSF56935">
    <property type="entry name" value="Porins"/>
    <property type="match status" value="1"/>
</dbReference>
<dbReference type="CDD" id="cd00342">
    <property type="entry name" value="gram_neg_porins"/>
    <property type="match status" value="1"/>
</dbReference>
<dbReference type="InterPro" id="IPR023614">
    <property type="entry name" value="Porin_dom_sf"/>
</dbReference>
<keyword evidence="9" id="KW-0472">Membrane</keyword>
<dbReference type="InterPro" id="IPR033900">
    <property type="entry name" value="Gram_neg_porin_domain"/>
</dbReference>
<dbReference type="InterPro" id="IPR050298">
    <property type="entry name" value="Gram-neg_bact_OMP"/>
</dbReference>
<dbReference type="EMBL" id="WNLA01000003">
    <property type="protein sequence ID" value="MTW01954.1"/>
    <property type="molecule type" value="Genomic_DNA"/>
</dbReference>
<comment type="subunit">
    <text evidence="2">Homotrimer.</text>
</comment>
<keyword evidence="5" id="KW-0812">Transmembrane</keyword>
<evidence type="ECO:0000256" key="5">
    <source>
        <dbReference type="ARBA" id="ARBA00022692"/>
    </source>
</evidence>
<organism evidence="13 14">
    <name type="scientific">Pseudoduganella ginsengisoli</name>
    <dbReference type="NCBI Taxonomy" id="1462440"/>
    <lineage>
        <taxon>Bacteria</taxon>
        <taxon>Pseudomonadati</taxon>
        <taxon>Pseudomonadota</taxon>
        <taxon>Betaproteobacteria</taxon>
        <taxon>Burkholderiales</taxon>
        <taxon>Oxalobacteraceae</taxon>
        <taxon>Telluria group</taxon>
        <taxon>Pseudoduganella</taxon>
    </lineage>
</organism>
<evidence type="ECO:0000259" key="12">
    <source>
        <dbReference type="Pfam" id="PF13609"/>
    </source>
</evidence>
<sequence length="398" mass="42256">MAPVAVAHTSKASTARRSRMTSPVEKSQHTERVCSAPYRPLPICTATHEAIAGGPGQEYNISKRTMRIPAESVMQNQLAMLLCLVPAWVCAQQPVTLYGVVDLAIASDSNSGKSSTRVDSGQQTASRLGIRGQEDLGGGLAASFVLESQIESDTGAPSFAGRVFGSQAWVGLSSPIGTIRAGRMFTPYFGAIATNDPFDAKGPGESTRVFYDSGVRMDNTVKYSLPSGLNGFYGDVAWAAGESAISSGANRQISLDVGYKTGIFNIQLAHHDANDATGATLARSTMIGGNVDLGPIRGWLAAARSTNDTTLDTRDLLVGVSVPFGLNLLSADYVRKTDRNNPNAGAKQLAAGYYQWLSKRTNLYLVSSRLRNGSAANYQTTLPGGTRRVIAVGIRHQF</sequence>
<keyword evidence="10" id="KW-0998">Cell outer membrane</keyword>
<dbReference type="GO" id="GO:0046930">
    <property type="term" value="C:pore complex"/>
    <property type="evidence" value="ECO:0007669"/>
    <property type="project" value="UniProtKB-KW"/>
</dbReference>
<comment type="subcellular location">
    <subcellularLocation>
        <location evidence="1">Cell outer membrane</location>
        <topology evidence="1">Multi-pass membrane protein</topology>
    </subcellularLocation>
</comment>
<dbReference type="PANTHER" id="PTHR34501">
    <property type="entry name" value="PROTEIN YDDL-RELATED"/>
    <property type="match status" value="1"/>
</dbReference>
<reference evidence="13 14" key="1">
    <citation type="submission" date="2019-11" db="EMBL/GenBank/DDBJ databases">
        <title>Type strains purchased from KCTC, JCM and DSMZ.</title>
        <authorList>
            <person name="Lu H."/>
        </authorList>
    </citation>
    <scope>NUCLEOTIDE SEQUENCE [LARGE SCALE GENOMIC DNA]</scope>
    <source>
        <strain evidence="13 14">KCTC 42409</strain>
    </source>
</reference>
<evidence type="ECO:0000313" key="13">
    <source>
        <dbReference type="EMBL" id="MTW01954.1"/>
    </source>
</evidence>
<dbReference type="Proteomes" id="UP000484015">
    <property type="component" value="Unassembled WGS sequence"/>
</dbReference>
<keyword evidence="14" id="KW-1185">Reference proteome</keyword>
<keyword evidence="4" id="KW-1134">Transmembrane beta strand</keyword>
<dbReference type="GO" id="GO:0006811">
    <property type="term" value="P:monoatomic ion transport"/>
    <property type="evidence" value="ECO:0007669"/>
    <property type="project" value="UniProtKB-KW"/>
</dbReference>
<feature type="domain" description="Porin" evidence="12">
    <location>
        <begin position="81"/>
        <end position="372"/>
    </location>
</feature>
<protein>
    <submittedName>
        <fullName evidence="13">Porin</fullName>
    </submittedName>
</protein>
<dbReference type="Gene3D" id="2.40.160.10">
    <property type="entry name" value="Porin"/>
    <property type="match status" value="1"/>
</dbReference>
<accession>A0A6L6PXR7</accession>
<evidence type="ECO:0000256" key="8">
    <source>
        <dbReference type="ARBA" id="ARBA00023114"/>
    </source>
</evidence>
<keyword evidence="6" id="KW-0732">Signal</keyword>
<evidence type="ECO:0000313" key="14">
    <source>
        <dbReference type="Proteomes" id="UP000484015"/>
    </source>
</evidence>
<dbReference type="PANTHER" id="PTHR34501:SF9">
    <property type="entry name" value="MAJOR OUTER MEMBRANE PROTEIN P.IA"/>
    <property type="match status" value="1"/>
</dbReference>
<comment type="caution">
    <text evidence="13">The sequence shown here is derived from an EMBL/GenBank/DDBJ whole genome shotgun (WGS) entry which is preliminary data.</text>
</comment>
<gene>
    <name evidence="13" type="ORF">GM668_07610</name>
</gene>
<feature type="region of interest" description="Disordered" evidence="11">
    <location>
        <begin position="108"/>
        <end position="127"/>
    </location>
</feature>
<feature type="compositionally biased region" description="Polar residues" evidence="11">
    <location>
        <begin position="108"/>
        <end position="126"/>
    </location>
</feature>
<keyword evidence="3" id="KW-0813">Transport</keyword>
<evidence type="ECO:0000256" key="7">
    <source>
        <dbReference type="ARBA" id="ARBA00023065"/>
    </source>
</evidence>
<dbReference type="AlphaFoldDB" id="A0A6L6PXR7"/>
<dbReference type="GO" id="GO:0009279">
    <property type="term" value="C:cell outer membrane"/>
    <property type="evidence" value="ECO:0007669"/>
    <property type="project" value="UniProtKB-SubCell"/>
</dbReference>
<keyword evidence="7" id="KW-0406">Ion transport</keyword>
<keyword evidence="8" id="KW-0626">Porin</keyword>
<evidence type="ECO:0000256" key="2">
    <source>
        <dbReference type="ARBA" id="ARBA00011233"/>
    </source>
</evidence>
<evidence type="ECO:0000256" key="1">
    <source>
        <dbReference type="ARBA" id="ARBA00004571"/>
    </source>
</evidence>